<dbReference type="InterPro" id="IPR006439">
    <property type="entry name" value="HAD-SF_hydro_IA"/>
</dbReference>
<dbReference type="SUPFAM" id="SSF56784">
    <property type="entry name" value="HAD-like"/>
    <property type="match status" value="1"/>
</dbReference>
<dbReference type="Proteomes" id="UP001595384">
    <property type="component" value="Unassembled WGS sequence"/>
</dbReference>
<comment type="similarity">
    <text evidence="1">Belongs to the HAD-like hydrolase superfamily. CbbY/CbbZ/Gph/YieH family.</text>
</comment>
<dbReference type="GO" id="GO:0016787">
    <property type="term" value="F:hydrolase activity"/>
    <property type="evidence" value="ECO:0007669"/>
    <property type="project" value="UniProtKB-KW"/>
</dbReference>
<evidence type="ECO:0000313" key="3">
    <source>
        <dbReference type="Proteomes" id="UP001595384"/>
    </source>
</evidence>
<dbReference type="InterPro" id="IPR041492">
    <property type="entry name" value="HAD_2"/>
</dbReference>
<proteinExistence type="inferred from homology"/>
<dbReference type="InterPro" id="IPR036412">
    <property type="entry name" value="HAD-like_sf"/>
</dbReference>
<evidence type="ECO:0000256" key="1">
    <source>
        <dbReference type="ARBA" id="ARBA00006171"/>
    </source>
</evidence>
<keyword evidence="2" id="KW-0378">Hydrolase</keyword>
<protein>
    <submittedName>
        <fullName evidence="2">Beta-phosphoglucomutase family hydrolase</fullName>
    </submittedName>
</protein>
<reference evidence="3" key="1">
    <citation type="journal article" date="2019" name="Int. J. Syst. Evol. Microbiol.">
        <title>The Global Catalogue of Microorganisms (GCM) 10K type strain sequencing project: providing services to taxonomists for standard genome sequencing and annotation.</title>
        <authorList>
            <consortium name="The Broad Institute Genomics Platform"/>
            <consortium name="The Broad Institute Genome Sequencing Center for Infectious Disease"/>
            <person name="Wu L."/>
            <person name="Ma J."/>
        </authorList>
    </citation>
    <scope>NUCLEOTIDE SEQUENCE [LARGE SCALE GENOMIC DNA]</scope>
    <source>
        <strain evidence="3">KCTC 62784</strain>
    </source>
</reference>
<name>A0ABV7CBJ3_9VIBR</name>
<dbReference type="InterPro" id="IPR023214">
    <property type="entry name" value="HAD_sf"/>
</dbReference>
<gene>
    <name evidence="2" type="ORF">ACFODT_12245</name>
</gene>
<keyword evidence="3" id="KW-1185">Reference proteome</keyword>
<dbReference type="InterPro" id="IPR023198">
    <property type="entry name" value="PGP-like_dom2"/>
</dbReference>
<dbReference type="SFLD" id="SFLDG01129">
    <property type="entry name" value="C1.5:_HAD__Beta-PGM__Phosphata"/>
    <property type="match status" value="1"/>
</dbReference>
<dbReference type="Gene3D" id="3.40.50.1000">
    <property type="entry name" value="HAD superfamily/HAD-like"/>
    <property type="match status" value="1"/>
</dbReference>
<dbReference type="Pfam" id="PF13419">
    <property type="entry name" value="HAD_2"/>
    <property type="match status" value="1"/>
</dbReference>
<dbReference type="RefSeq" id="WP_390258628.1">
    <property type="nucleotide sequence ID" value="NZ_AP024912.1"/>
</dbReference>
<organism evidence="2 3">
    <name type="scientific">Vibrio zhugei</name>
    <dbReference type="NCBI Taxonomy" id="2479546"/>
    <lineage>
        <taxon>Bacteria</taxon>
        <taxon>Pseudomonadati</taxon>
        <taxon>Pseudomonadota</taxon>
        <taxon>Gammaproteobacteria</taxon>
        <taxon>Vibrionales</taxon>
        <taxon>Vibrionaceae</taxon>
        <taxon>Vibrio</taxon>
    </lineage>
</organism>
<sequence length="207" mass="22626">MTINLEDYAGLIFDMDGTLVDTMPAHLAAWEHAARTFDFPYDGPWLNSMGGMPSIKIVDVINQRYDLHLDPKAVSQCKMDHFATLESQARIISATNELLEANYGRKPIAVGTGSQRTLALAILDRTGLLDKLDALVTATDVVKHKPHPETLLTAAAQLNLSPEECVVFEDTLLGMQAAHAGGMDCILVTDEGLVLHRVPKTEPHIVE</sequence>
<dbReference type="EMBL" id="JBHRSE010000083">
    <property type="protein sequence ID" value="MFC3024596.1"/>
    <property type="molecule type" value="Genomic_DNA"/>
</dbReference>
<evidence type="ECO:0000313" key="2">
    <source>
        <dbReference type="EMBL" id="MFC3024596.1"/>
    </source>
</evidence>
<dbReference type="InterPro" id="IPR010976">
    <property type="entry name" value="B-phosphoglucomutase_hydrolase"/>
</dbReference>
<dbReference type="NCBIfam" id="TIGR01509">
    <property type="entry name" value="HAD-SF-IA-v3"/>
    <property type="match status" value="1"/>
</dbReference>
<dbReference type="SFLD" id="SFLDS00003">
    <property type="entry name" value="Haloacid_Dehalogenase"/>
    <property type="match status" value="1"/>
</dbReference>
<dbReference type="CDD" id="cd07505">
    <property type="entry name" value="HAD_BPGM-like"/>
    <property type="match status" value="1"/>
</dbReference>
<accession>A0ABV7CBJ3</accession>
<comment type="caution">
    <text evidence="2">The sequence shown here is derived from an EMBL/GenBank/DDBJ whole genome shotgun (WGS) entry which is preliminary data.</text>
</comment>
<dbReference type="InterPro" id="IPR051806">
    <property type="entry name" value="HAD-like_SPP"/>
</dbReference>
<dbReference type="PANTHER" id="PTHR43481">
    <property type="entry name" value="FRUCTOSE-1-PHOSPHATE PHOSPHATASE"/>
    <property type="match status" value="1"/>
</dbReference>
<dbReference type="Gene3D" id="1.10.150.240">
    <property type="entry name" value="Putative phosphatase, domain 2"/>
    <property type="match status" value="1"/>
</dbReference>
<dbReference type="PANTHER" id="PTHR43481:SF4">
    <property type="entry name" value="GLYCEROL-1-PHOSPHATE PHOSPHOHYDROLASE 1-RELATED"/>
    <property type="match status" value="1"/>
</dbReference>
<dbReference type="NCBIfam" id="TIGR02009">
    <property type="entry name" value="PGMB-YQAB-SF"/>
    <property type="match status" value="1"/>
</dbReference>